<dbReference type="InterPro" id="IPR055129">
    <property type="entry name" value="YEATS_dom"/>
</dbReference>
<comment type="subcellular location">
    <subcellularLocation>
        <location evidence="2">Nucleus</location>
    </subcellularLocation>
</comment>
<accession>A0AAU9TL06</accession>
<dbReference type="PANTHER" id="PTHR47827">
    <property type="entry name" value="AHD DOMAIN-CONTAINING PROTEIN"/>
    <property type="match status" value="1"/>
</dbReference>
<dbReference type="GO" id="GO:0045893">
    <property type="term" value="P:positive regulation of DNA-templated transcription"/>
    <property type="evidence" value="ECO:0007669"/>
    <property type="project" value="TreeGrafter"/>
</dbReference>
<feature type="domain" description="YEATS" evidence="3">
    <location>
        <begin position="1"/>
        <end position="134"/>
    </location>
</feature>
<dbReference type="InterPro" id="IPR038704">
    <property type="entry name" value="YEAST_sf"/>
</dbReference>
<comment type="caution">
    <text evidence="4">The sequence shown here is derived from an EMBL/GenBank/DDBJ whole genome shotgun (WGS) entry which is preliminary data.</text>
</comment>
<organism evidence="4 5">
    <name type="scientific">Euphydryas editha</name>
    <name type="common">Edith's checkerspot</name>
    <dbReference type="NCBI Taxonomy" id="104508"/>
    <lineage>
        <taxon>Eukaryota</taxon>
        <taxon>Metazoa</taxon>
        <taxon>Ecdysozoa</taxon>
        <taxon>Arthropoda</taxon>
        <taxon>Hexapoda</taxon>
        <taxon>Insecta</taxon>
        <taxon>Pterygota</taxon>
        <taxon>Neoptera</taxon>
        <taxon>Endopterygota</taxon>
        <taxon>Lepidoptera</taxon>
        <taxon>Glossata</taxon>
        <taxon>Ditrysia</taxon>
        <taxon>Papilionoidea</taxon>
        <taxon>Nymphalidae</taxon>
        <taxon>Nymphalinae</taxon>
        <taxon>Euphydryas</taxon>
    </lineage>
</organism>
<name>A0AAU9TL06_EUPED</name>
<dbReference type="InterPro" id="IPR052790">
    <property type="entry name" value="YEATS_domain"/>
</dbReference>
<dbReference type="Pfam" id="PF03366">
    <property type="entry name" value="YEATS"/>
    <property type="match status" value="1"/>
</dbReference>
<evidence type="ECO:0000256" key="1">
    <source>
        <dbReference type="ARBA" id="ARBA00023242"/>
    </source>
</evidence>
<dbReference type="Proteomes" id="UP001153954">
    <property type="component" value="Unassembled WGS sequence"/>
</dbReference>
<evidence type="ECO:0000259" key="3">
    <source>
        <dbReference type="PROSITE" id="PS51037"/>
    </source>
</evidence>
<dbReference type="GO" id="GO:0008023">
    <property type="term" value="C:transcription elongation factor complex"/>
    <property type="evidence" value="ECO:0007669"/>
    <property type="project" value="TreeGrafter"/>
</dbReference>
<protein>
    <recommendedName>
        <fullName evidence="3">YEATS domain-containing protein</fullName>
    </recommendedName>
</protein>
<dbReference type="EMBL" id="CAKOGL010000006">
    <property type="protein sequence ID" value="CAH2087536.1"/>
    <property type="molecule type" value="Genomic_DNA"/>
</dbReference>
<dbReference type="GO" id="GO:0003682">
    <property type="term" value="F:chromatin binding"/>
    <property type="evidence" value="ECO:0007669"/>
    <property type="project" value="TreeGrafter"/>
</dbReference>
<dbReference type="Gene3D" id="2.60.40.1970">
    <property type="entry name" value="YEATS domain"/>
    <property type="match status" value="1"/>
</dbReference>
<evidence type="ECO:0000313" key="5">
    <source>
        <dbReference type="Proteomes" id="UP001153954"/>
    </source>
</evidence>
<reference evidence="4" key="1">
    <citation type="submission" date="2022-03" db="EMBL/GenBank/DDBJ databases">
        <authorList>
            <person name="Tunstrom K."/>
        </authorList>
    </citation>
    <scope>NUCLEOTIDE SEQUENCE</scope>
</reference>
<dbReference type="PROSITE" id="PS51037">
    <property type="entry name" value="YEATS"/>
    <property type="match status" value="1"/>
</dbReference>
<evidence type="ECO:0000313" key="4">
    <source>
        <dbReference type="EMBL" id="CAH2087536.1"/>
    </source>
</evidence>
<sequence length="273" mass="31234">MCVRIWLEVGHACEPQRSMSGRELSLNWRLWVRGARGDISAFVHKVVFELNPPSAYFYPKRVRQEPPYEIQESGCTSIDIPIEVHLKFSQEPEKICLKYSLHIENNTKVSSESTCVYYDFENPSETLCRALMEGGGEVIGRTGNLDNSGKLVVVHSESRSEDNARNKKRYKYVKPVRCEHRLKTSSKSFILDETCSKCGKSINSDFKKQLREVAMTEDEINRASQLYISNSEYEKSENALVLPPLWDPIYQIPELPASLRGLLNSVEADYAMQ</sequence>
<gene>
    <name evidence="4" type="ORF">EEDITHA_LOCUS3787</name>
</gene>
<dbReference type="PANTHER" id="PTHR47827:SF3">
    <property type="entry name" value="AF-9 ANC1 HOMOLOGY DOMAIN-CONTAINING PROTEIN"/>
    <property type="match status" value="1"/>
</dbReference>
<keyword evidence="5" id="KW-1185">Reference proteome</keyword>
<keyword evidence="1 2" id="KW-0539">Nucleus</keyword>
<proteinExistence type="predicted"/>
<evidence type="ECO:0000256" key="2">
    <source>
        <dbReference type="PROSITE-ProRule" id="PRU00376"/>
    </source>
</evidence>
<dbReference type="AlphaFoldDB" id="A0AAU9TL06"/>